<keyword evidence="2" id="KW-1185">Reference proteome</keyword>
<dbReference type="AlphaFoldDB" id="A0A0N1N1U6"/>
<evidence type="ECO:0000313" key="1">
    <source>
        <dbReference type="EMBL" id="KPH75735.1"/>
    </source>
</evidence>
<dbReference type="PATRIC" id="fig|1526658.3.peg.2985"/>
<accession>A0A0N1N1U6</accession>
<reference evidence="1 2" key="1">
    <citation type="submission" date="2015-07" db="EMBL/GenBank/DDBJ databases">
        <title>Whole genome sequencing of Bosea vaviloviae isolated from cave pool.</title>
        <authorList>
            <person name="Tan N.E.H."/>
            <person name="Lee Y.P."/>
            <person name="Gan H.M."/>
            <person name="Barton H."/>
            <person name="Savka M.A."/>
        </authorList>
    </citation>
    <scope>NUCLEOTIDE SEQUENCE [LARGE SCALE GENOMIC DNA]</scope>
    <source>
        <strain evidence="1 2">SD260</strain>
    </source>
</reference>
<proteinExistence type="predicted"/>
<dbReference type="OrthoDB" id="8163465at2"/>
<sequence>MAYTDELESVLEAEHALRLRIARRIAEEGGELGADAPLEPHLQAADEAIEAWGAEDEDEHDARAFRPLTPLQQLLAEHRAICDRIADIRDRRLS</sequence>
<protein>
    <submittedName>
        <fullName evidence="1">Uncharacterized protein</fullName>
    </submittedName>
</protein>
<comment type="caution">
    <text evidence="1">The sequence shown here is derived from an EMBL/GenBank/DDBJ whole genome shotgun (WGS) entry which is preliminary data.</text>
</comment>
<gene>
    <name evidence="1" type="ORF">AE618_24035</name>
</gene>
<dbReference type="Proteomes" id="UP000037822">
    <property type="component" value="Unassembled WGS sequence"/>
</dbReference>
<dbReference type="RefSeq" id="WP_054211589.1">
    <property type="nucleotide sequence ID" value="NZ_LGSZ01000077.1"/>
</dbReference>
<organism evidence="1 2">
    <name type="scientific">Bosea vaviloviae</name>
    <dbReference type="NCBI Taxonomy" id="1526658"/>
    <lineage>
        <taxon>Bacteria</taxon>
        <taxon>Pseudomonadati</taxon>
        <taxon>Pseudomonadota</taxon>
        <taxon>Alphaproteobacteria</taxon>
        <taxon>Hyphomicrobiales</taxon>
        <taxon>Boseaceae</taxon>
        <taxon>Bosea</taxon>
    </lineage>
</organism>
<name>A0A0N1N1U6_9HYPH</name>
<dbReference type="EMBL" id="LGSZ01000077">
    <property type="protein sequence ID" value="KPH75735.1"/>
    <property type="molecule type" value="Genomic_DNA"/>
</dbReference>
<evidence type="ECO:0000313" key="2">
    <source>
        <dbReference type="Proteomes" id="UP000037822"/>
    </source>
</evidence>